<dbReference type="Pfam" id="PF06201">
    <property type="entry name" value="PITH"/>
    <property type="match status" value="1"/>
</dbReference>
<comment type="caution">
    <text evidence="3">The sequence shown here is derived from an EMBL/GenBank/DDBJ whole genome shotgun (WGS) entry which is preliminary data.</text>
</comment>
<dbReference type="Gene3D" id="2.60.120.470">
    <property type="entry name" value="PITH domain"/>
    <property type="match status" value="1"/>
</dbReference>
<accession>A0AAW1QIX9</accession>
<dbReference type="GO" id="GO:0005737">
    <property type="term" value="C:cytoplasm"/>
    <property type="evidence" value="ECO:0007669"/>
    <property type="project" value="UniProtKB-ARBA"/>
</dbReference>
<gene>
    <name evidence="3" type="ORF">WJX81_003107</name>
</gene>
<dbReference type="PANTHER" id="PTHR12175:SF5">
    <property type="entry name" value="OS03G0795500 PROTEIN"/>
    <property type="match status" value="1"/>
</dbReference>
<keyword evidence="4" id="KW-1185">Reference proteome</keyword>
<dbReference type="Proteomes" id="UP001445335">
    <property type="component" value="Unassembled WGS sequence"/>
</dbReference>
<evidence type="ECO:0000313" key="4">
    <source>
        <dbReference type="Proteomes" id="UP001445335"/>
    </source>
</evidence>
<dbReference type="InterPro" id="IPR010400">
    <property type="entry name" value="PITH_dom"/>
</dbReference>
<evidence type="ECO:0000259" key="2">
    <source>
        <dbReference type="PROSITE" id="PS51532"/>
    </source>
</evidence>
<dbReference type="SUPFAM" id="SSF49785">
    <property type="entry name" value="Galactose-binding domain-like"/>
    <property type="match status" value="1"/>
</dbReference>
<dbReference type="PROSITE" id="PS51532">
    <property type="entry name" value="PITH"/>
    <property type="match status" value="1"/>
</dbReference>
<evidence type="ECO:0000313" key="3">
    <source>
        <dbReference type="EMBL" id="KAK9821423.1"/>
    </source>
</evidence>
<reference evidence="3 4" key="1">
    <citation type="journal article" date="2024" name="Nat. Commun.">
        <title>Phylogenomics reveals the evolutionary origins of lichenization in chlorophyte algae.</title>
        <authorList>
            <person name="Puginier C."/>
            <person name="Libourel C."/>
            <person name="Otte J."/>
            <person name="Skaloud P."/>
            <person name="Haon M."/>
            <person name="Grisel S."/>
            <person name="Petersen M."/>
            <person name="Berrin J.G."/>
            <person name="Delaux P.M."/>
            <person name="Dal Grande F."/>
            <person name="Keller J."/>
        </authorList>
    </citation>
    <scope>NUCLEOTIDE SEQUENCE [LARGE SCALE GENOMIC DNA]</scope>
    <source>
        <strain evidence="3 4">SAG 245.80</strain>
    </source>
</reference>
<dbReference type="InterPro" id="IPR045099">
    <property type="entry name" value="PITH1-like"/>
</dbReference>
<organism evidence="3 4">
    <name type="scientific">Elliptochloris bilobata</name>
    <dbReference type="NCBI Taxonomy" id="381761"/>
    <lineage>
        <taxon>Eukaryota</taxon>
        <taxon>Viridiplantae</taxon>
        <taxon>Chlorophyta</taxon>
        <taxon>core chlorophytes</taxon>
        <taxon>Trebouxiophyceae</taxon>
        <taxon>Trebouxiophyceae incertae sedis</taxon>
        <taxon>Elliptochloris clade</taxon>
        <taxon>Elliptochloris</taxon>
    </lineage>
</organism>
<name>A0AAW1QIX9_9CHLO</name>
<sequence>MSASAGAELLDYISWPSVECLNAQPAHGAANALKQGYREDDGLWLESDTDEQLLLHIQFNQAVKLSGLVIKAEAGGTAPRTVKLFTNQPSLGFSEAASERPTQEFALSDDDLVGRPLTLRFVKFQNVTTLSVFIEDNRGGEDTTRVQKISLLGQPAEKMDVAAIKKVGEEEG</sequence>
<dbReference type="AlphaFoldDB" id="A0AAW1QIX9"/>
<protein>
    <recommendedName>
        <fullName evidence="2">PITH domain-containing protein</fullName>
    </recommendedName>
</protein>
<dbReference type="PANTHER" id="PTHR12175">
    <property type="entry name" value="AD039 HT014 THIOREDOXIN FAMILY TRP26"/>
    <property type="match status" value="1"/>
</dbReference>
<dbReference type="EMBL" id="JALJOU010000102">
    <property type="protein sequence ID" value="KAK9821423.1"/>
    <property type="molecule type" value="Genomic_DNA"/>
</dbReference>
<dbReference type="InterPro" id="IPR037047">
    <property type="entry name" value="PITH_dom_sf"/>
</dbReference>
<proteinExistence type="inferred from homology"/>
<dbReference type="InterPro" id="IPR008979">
    <property type="entry name" value="Galactose-bd-like_sf"/>
</dbReference>
<feature type="domain" description="PITH" evidence="2">
    <location>
        <begin position="1"/>
        <end position="171"/>
    </location>
</feature>
<evidence type="ECO:0000256" key="1">
    <source>
        <dbReference type="ARBA" id="ARBA00025788"/>
    </source>
</evidence>
<comment type="similarity">
    <text evidence="1">Belongs to the PITHD1 family.</text>
</comment>